<feature type="compositionally biased region" description="Acidic residues" evidence="1">
    <location>
        <begin position="46"/>
        <end position="57"/>
    </location>
</feature>
<dbReference type="OrthoDB" id="6337382at2759"/>
<keyword evidence="3" id="KW-1185">Reference proteome</keyword>
<evidence type="ECO:0000313" key="3">
    <source>
        <dbReference type="Proteomes" id="UP000053660"/>
    </source>
</evidence>
<evidence type="ECO:0000313" key="2">
    <source>
        <dbReference type="EMBL" id="KHJ84514.1"/>
    </source>
</evidence>
<dbReference type="AlphaFoldDB" id="A0A0B1SHW8"/>
<sequence length="214" mass="24505">MIFLTFQEASKLQSEIDPDKLEKVISTMEKMIEDLEKIQKGHEDGEAATEMEKDFDEEANKSLPSTDIKPPEEECDEDASGETLSTPVPNEEVLRNTIDTEDVDDLSQKPKIPAEKEAHIQDFLTTLRTFLSRAEHSDLRKLLDEHPEKTLLEKMKLAIKAANDREFERLKELELMKKHGVDISNVSAVVKFLVSRDYNPIFLTGNAHYLRVYS</sequence>
<organism evidence="2 3">
    <name type="scientific">Oesophagostomum dentatum</name>
    <name type="common">Nodular worm</name>
    <dbReference type="NCBI Taxonomy" id="61180"/>
    <lineage>
        <taxon>Eukaryota</taxon>
        <taxon>Metazoa</taxon>
        <taxon>Ecdysozoa</taxon>
        <taxon>Nematoda</taxon>
        <taxon>Chromadorea</taxon>
        <taxon>Rhabditida</taxon>
        <taxon>Rhabditina</taxon>
        <taxon>Rhabditomorpha</taxon>
        <taxon>Strongyloidea</taxon>
        <taxon>Strongylidae</taxon>
        <taxon>Oesophagostomum</taxon>
    </lineage>
</organism>
<proteinExistence type="predicted"/>
<dbReference type="Proteomes" id="UP000053660">
    <property type="component" value="Unassembled WGS sequence"/>
</dbReference>
<protein>
    <submittedName>
        <fullName evidence="2">Uncharacterized protein</fullName>
    </submittedName>
</protein>
<name>A0A0B1SHW8_OESDE</name>
<evidence type="ECO:0000256" key="1">
    <source>
        <dbReference type="SAM" id="MobiDB-lite"/>
    </source>
</evidence>
<gene>
    <name evidence="2" type="ORF">OESDEN_15771</name>
</gene>
<reference evidence="2 3" key="1">
    <citation type="submission" date="2014-03" db="EMBL/GenBank/DDBJ databases">
        <title>Draft genome of the hookworm Oesophagostomum dentatum.</title>
        <authorList>
            <person name="Mitreva M."/>
        </authorList>
    </citation>
    <scope>NUCLEOTIDE SEQUENCE [LARGE SCALE GENOMIC DNA]</scope>
    <source>
        <strain evidence="2 3">OD-Hann</strain>
    </source>
</reference>
<feature type="region of interest" description="Disordered" evidence="1">
    <location>
        <begin position="38"/>
        <end position="91"/>
    </location>
</feature>
<accession>A0A0B1SHW8</accession>
<dbReference type="EMBL" id="KN568153">
    <property type="protein sequence ID" value="KHJ84514.1"/>
    <property type="molecule type" value="Genomic_DNA"/>
</dbReference>